<dbReference type="GeneID" id="90607023"/>
<dbReference type="InterPro" id="IPR001792">
    <property type="entry name" value="Acylphosphatase-like_dom"/>
</dbReference>
<dbReference type="PROSITE" id="PS00151">
    <property type="entry name" value="ACYLPHOSPHATASE_2"/>
    <property type="match status" value="1"/>
</dbReference>
<dbReference type="Proteomes" id="UP000225740">
    <property type="component" value="Unassembled WGS sequence"/>
</dbReference>
<dbReference type="PANTHER" id="PTHR47268:SF4">
    <property type="entry name" value="ACYLPHOSPHATASE"/>
    <property type="match status" value="1"/>
</dbReference>
<evidence type="ECO:0000256" key="5">
    <source>
        <dbReference type="RuleBase" id="RU004168"/>
    </source>
</evidence>
<dbReference type="EC" id="3.6.1.7" evidence="2 4"/>
<dbReference type="InterPro" id="IPR036046">
    <property type="entry name" value="Acylphosphatase-like_dom_sf"/>
</dbReference>
<dbReference type="PANTHER" id="PTHR47268">
    <property type="entry name" value="ACYLPHOSPHATASE"/>
    <property type="match status" value="1"/>
</dbReference>
<evidence type="ECO:0000256" key="4">
    <source>
        <dbReference type="PROSITE-ProRule" id="PRU00520"/>
    </source>
</evidence>
<dbReference type="OrthoDB" id="9808093at2"/>
<gene>
    <name evidence="7" type="ORF">CEE69_01830</name>
</gene>
<dbReference type="PROSITE" id="PS51160">
    <property type="entry name" value="ACYLPHOSPHATASE_3"/>
    <property type="match status" value="1"/>
</dbReference>
<dbReference type="RefSeq" id="WP_099259216.1">
    <property type="nucleotide sequence ID" value="NZ_NIZW01000001.1"/>
</dbReference>
<name>A0A2G1WE75_9BACT</name>
<keyword evidence="4" id="KW-0378">Hydrolase</keyword>
<evidence type="ECO:0000313" key="7">
    <source>
        <dbReference type="EMBL" id="PHQ37120.1"/>
    </source>
</evidence>
<evidence type="ECO:0000313" key="8">
    <source>
        <dbReference type="Proteomes" id="UP000225740"/>
    </source>
</evidence>
<comment type="similarity">
    <text evidence="1 5">Belongs to the acylphosphatase family.</text>
</comment>
<dbReference type="GO" id="GO:0003998">
    <property type="term" value="F:acylphosphatase activity"/>
    <property type="evidence" value="ECO:0007669"/>
    <property type="project" value="UniProtKB-EC"/>
</dbReference>
<feature type="active site" evidence="4">
    <location>
        <position position="41"/>
    </location>
</feature>
<dbReference type="Gene3D" id="3.30.70.100">
    <property type="match status" value="1"/>
</dbReference>
<evidence type="ECO:0000259" key="6">
    <source>
        <dbReference type="PROSITE" id="PS51160"/>
    </source>
</evidence>
<evidence type="ECO:0000256" key="3">
    <source>
        <dbReference type="ARBA" id="ARBA00047645"/>
    </source>
</evidence>
<evidence type="ECO:0000256" key="2">
    <source>
        <dbReference type="ARBA" id="ARBA00012150"/>
    </source>
</evidence>
<feature type="domain" description="Acylphosphatase-like" evidence="6">
    <location>
        <begin position="8"/>
        <end position="94"/>
    </location>
</feature>
<feature type="active site" evidence="4">
    <location>
        <position position="23"/>
    </location>
</feature>
<reference evidence="7 8" key="1">
    <citation type="submission" date="2017-06" db="EMBL/GenBank/DDBJ databases">
        <title>Description of Rhodopirellula bahusiensis sp. nov.</title>
        <authorList>
            <person name="Kizina J."/>
            <person name="Harder J."/>
        </authorList>
    </citation>
    <scope>NUCLEOTIDE SEQUENCE [LARGE SCALE GENOMIC DNA]</scope>
    <source>
        <strain evidence="7 8">SWK21</strain>
    </source>
</reference>
<dbReference type="EMBL" id="NIZW01000001">
    <property type="protein sequence ID" value="PHQ37120.1"/>
    <property type="molecule type" value="Genomic_DNA"/>
</dbReference>
<dbReference type="SUPFAM" id="SSF54975">
    <property type="entry name" value="Acylphosphatase/BLUF domain-like"/>
    <property type="match status" value="1"/>
</dbReference>
<sequence>MNAIEQTRKIVRYRGDVQGVGFRANAIHQGRGLNVKGFVRNEPDGDVVLDVQGPGKDLNELLRRIGSSMERKINETLIDDREPLPDREKFSIRY</sequence>
<comment type="caution">
    <text evidence="7">The sequence shown here is derived from an EMBL/GenBank/DDBJ whole genome shotgun (WGS) entry which is preliminary data.</text>
</comment>
<dbReference type="InterPro" id="IPR020456">
    <property type="entry name" value="Acylphosphatase"/>
</dbReference>
<comment type="catalytic activity">
    <reaction evidence="3 4">
        <text>an acyl phosphate + H2O = a carboxylate + phosphate + H(+)</text>
        <dbReference type="Rhea" id="RHEA:14965"/>
        <dbReference type="ChEBI" id="CHEBI:15377"/>
        <dbReference type="ChEBI" id="CHEBI:15378"/>
        <dbReference type="ChEBI" id="CHEBI:29067"/>
        <dbReference type="ChEBI" id="CHEBI:43474"/>
        <dbReference type="ChEBI" id="CHEBI:59918"/>
        <dbReference type="EC" id="3.6.1.7"/>
    </reaction>
</comment>
<dbReference type="AlphaFoldDB" id="A0A2G1WE75"/>
<organism evidence="7 8">
    <name type="scientific">Rhodopirellula bahusiensis</name>
    <dbReference type="NCBI Taxonomy" id="2014065"/>
    <lineage>
        <taxon>Bacteria</taxon>
        <taxon>Pseudomonadati</taxon>
        <taxon>Planctomycetota</taxon>
        <taxon>Planctomycetia</taxon>
        <taxon>Pirellulales</taxon>
        <taxon>Pirellulaceae</taxon>
        <taxon>Rhodopirellula</taxon>
    </lineage>
</organism>
<dbReference type="Pfam" id="PF00708">
    <property type="entry name" value="Acylphosphatase"/>
    <property type="match status" value="1"/>
</dbReference>
<keyword evidence="8" id="KW-1185">Reference proteome</keyword>
<protein>
    <recommendedName>
        <fullName evidence="2 4">acylphosphatase</fullName>
        <ecNumber evidence="2 4">3.6.1.7</ecNumber>
    </recommendedName>
</protein>
<accession>A0A2G1WE75</accession>
<dbReference type="InterPro" id="IPR017968">
    <property type="entry name" value="Acylphosphatase_CS"/>
</dbReference>
<proteinExistence type="inferred from homology"/>
<evidence type="ECO:0000256" key="1">
    <source>
        <dbReference type="ARBA" id="ARBA00005614"/>
    </source>
</evidence>